<dbReference type="SUPFAM" id="SSF53223">
    <property type="entry name" value="Aminoacid dehydrogenase-like, N-terminal domain"/>
    <property type="match status" value="1"/>
</dbReference>
<sequence>MTVKATTRLIGMIGDPIAKARTPGLLNPRIAAAGKDLAVVPLHIPAEAFDGVFPALLSLGNMAGFIVTYPFKERCMAFADRIGTGAKLVGGLNAMRREEDGSWTAEIFDGIGLLNAVKAVRDPVGARVLLLGAGGAGRAIAVSFAEAGAAAITVADLDDGRAGSLVANLAAAFPGCVVRRGGPDAVGHDIVVNATPVGMNPDDGLPGEVGVFAPGMIVADIVPAPTPTALMRKAQAEGASVIPGSAMTEGQAVALLKFFGVTG</sequence>
<comment type="pathway">
    <text evidence="1">Metabolic intermediate biosynthesis; chorismate biosynthesis; chorismate from D-erythrose 4-phosphate and phosphoenolpyruvate: step 4/7.</text>
</comment>
<dbReference type="Gene3D" id="3.40.50.720">
    <property type="entry name" value="NAD(P)-binding Rossmann-like Domain"/>
    <property type="match status" value="1"/>
</dbReference>
<dbReference type="GO" id="GO:0009073">
    <property type="term" value="P:aromatic amino acid family biosynthetic process"/>
    <property type="evidence" value="ECO:0007669"/>
    <property type="project" value="UniProtKB-KW"/>
</dbReference>
<feature type="domain" description="Shikimate dehydrogenase substrate binding N-terminal" evidence="4">
    <location>
        <begin position="13"/>
        <end position="94"/>
    </location>
</feature>
<dbReference type="Proteomes" id="UP001143349">
    <property type="component" value="Unassembled WGS sequence"/>
</dbReference>
<dbReference type="GO" id="GO:0009423">
    <property type="term" value="P:chorismate biosynthetic process"/>
    <property type="evidence" value="ECO:0007669"/>
    <property type="project" value="TreeGrafter"/>
</dbReference>
<evidence type="ECO:0000313" key="5">
    <source>
        <dbReference type="EMBL" id="GLK63685.1"/>
    </source>
</evidence>
<dbReference type="Pfam" id="PF08501">
    <property type="entry name" value="Shikimate_dh_N"/>
    <property type="match status" value="1"/>
</dbReference>
<dbReference type="GO" id="GO:0005829">
    <property type="term" value="C:cytosol"/>
    <property type="evidence" value="ECO:0007669"/>
    <property type="project" value="TreeGrafter"/>
</dbReference>
<dbReference type="Gene3D" id="3.40.50.10860">
    <property type="entry name" value="Leucine Dehydrogenase, chain A, domain 1"/>
    <property type="match status" value="1"/>
</dbReference>
<dbReference type="RefSeq" id="WP_271179403.1">
    <property type="nucleotide sequence ID" value="NZ_BSFH01000022.1"/>
</dbReference>
<protein>
    <submittedName>
        <fullName evidence="5">Shikimate dehydrogenase</fullName>
    </submittedName>
</protein>
<dbReference type="PANTHER" id="PTHR21089">
    <property type="entry name" value="SHIKIMATE DEHYDROGENASE"/>
    <property type="match status" value="1"/>
</dbReference>
<dbReference type="InterPro" id="IPR046346">
    <property type="entry name" value="Aminoacid_DH-like_N_sf"/>
</dbReference>
<keyword evidence="6" id="KW-1185">Reference proteome</keyword>
<keyword evidence="3" id="KW-0028">Amino-acid biosynthesis</keyword>
<accession>A0AAD3NXC0</accession>
<dbReference type="InterPro" id="IPR036291">
    <property type="entry name" value="NAD(P)-bd_dom_sf"/>
</dbReference>
<dbReference type="GO" id="GO:0004764">
    <property type="term" value="F:shikimate 3-dehydrogenase (NADP+) activity"/>
    <property type="evidence" value="ECO:0007669"/>
    <property type="project" value="InterPro"/>
</dbReference>
<evidence type="ECO:0000259" key="4">
    <source>
        <dbReference type="Pfam" id="PF08501"/>
    </source>
</evidence>
<evidence type="ECO:0000256" key="3">
    <source>
        <dbReference type="ARBA" id="ARBA00023141"/>
    </source>
</evidence>
<dbReference type="AlphaFoldDB" id="A0AAD3NXC0"/>
<name>A0AAD3NXC0_9RHOB</name>
<dbReference type="EMBL" id="BSFH01000022">
    <property type="protein sequence ID" value="GLK63685.1"/>
    <property type="molecule type" value="Genomic_DNA"/>
</dbReference>
<dbReference type="SUPFAM" id="SSF51735">
    <property type="entry name" value="NAD(P)-binding Rossmann-fold domains"/>
    <property type="match status" value="1"/>
</dbReference>
<proteinExistence type="predicted"/>
<comment type="caution">
    <text evidence="5">The sequence shown here is derived from an EMBL/GenBank/DDBJ whole genome shotgun (WGS) entry which is preliminary data.</text>
</comment>
<reference evidence="5" key="2">
    <citation type="submission" date="2023-01" db="EMBL/GenBank/DDBJ databases">
        <authorList>
            <person name="Sun Q."/>
            <person name="Evtushenko L."/>
        </authorList>
    </citation>
    <scope>NUCLEOTIDE SEQUENCE</scope>
    <source>
        <strain evidence="5">VKM B-2222</strain>
    </source>
</reference>
<evidence type="ECO:0000313" key="6">
    <source>
        <dbReference type="Proteomes" id="UP001143349"/>
    </source>
</evidence>
<dbReference type="InterPro" id="IPR022893">
    <property type="entry name" value="Shikimate_DH_fam"/>
</dbReference>
<dbReference type="InterPro" id="IPR013708">
    <property type="entry name" value="Shikimate_DH-bd_N"/>
</dbReference>
<organism evidence="5 6">
    <name type="scientific">Paracoccus kondratievae</name>
    <dbReference type="NCBI Taxonomy" id="135740"/>
    <lineage>
        <taxon>Bacteria</taxon>
        <taxon>Pseudomonadati</taxon>
        <taxon>Pseudomonadota</taxon>
        <taxon>Alphaproteobacteria</taxon>
        <taxon>Rhodobacterales</taxon>
        <taxon>Paracoccaceae</taxon>
        <taxon>Paracoccus</taxon>
    </lineage>
</organism>
<gene>
    <name evidence="5" type="primary">rifI</name>
    <name evidence="5" type="ORF">GCM10017635_11560</name>
</gene>
<evidence type="ECO:0000256" key="2">
    <source>
        <dbReference type="ARBA" id="ARBA00023002"/>
    </source>
</evidence>
<reference evidence="5" key="1">
    <citation type="journal article" date="2014" name="Int. J. Syst. Evol. Microbiol.">
        <title>Complete genome sequence of Corynebacterium casei LMG S-19264T (=DSM 44701T), isolated from a smear-ripened cheese.</title>
        <authorList>
            <consortium name="US DOE Joint Genome Institute (JGI-PGF)"/>
            <person name="Walter F."/>
            <person name="Albersmeier A."/>
            <person name="Kalinowski J."/>
            <person name="Ruckert C."/>
        </authorList>
    </citation>
    <scope>NUCLEOTIDE SEQUENCE</scope>
    <source>
        <strain evidence="5">VKM B-2222</strain>
    </source>
</reference>
<keyword evidence="2" id="KW-0560">Oxidoreductase</keyword>
<keyword evidence="3" id="KW-0057">Aromatic amino acid biosynthesis</keyword>
<dbReference type="GO" id="GO:0050661">
    <property type="term" value="F:NADP binding"/>
    <property type="evidence" value="ECO:0007669"/>
    <property type="project" value="TreeGrafter"/>
</dbReference>
<evidence type="ECO:0000256" key="1">
    <source>
        <dbReference type="ARBA" id="ARBA00004871"/>
    </source>
</evidence>
<dbReference type="GO" id="GO:0019632">
    <property type="term" value="P:shikimate metabolic process"/>
    <property type="evidence" value="ECO:0007669"/>
    <property type="project" value="TreeGrafter"/>
</dbReference>
<dbReference type="PANTHER" id="PTHR21089:SF1">
    <property type="entry name" value="BIFUNCTIONAL 3-DEHYDROQUINATE DEHYDRATASE_SHIKIMATE DEHYDROGENASE, CHLOROPLASTIC"/>
    <property type="match status" value="1"/>
</dbReference>